<dbReference type="Pfam" id="PF13676">
    <property type="entry name" value="TIR_2"/>
    <property type="match status" value="1"/>
</dbReference>
<dbReference type="GO" id="GO:0007165">
    <property type="term" value="P:signal transduction"/>
    <property type="evidence" value="ECO:0007669"/>
    <property type="project" value="InterPro"/>
</dbReference>
<gene>
    <name evidence="2" type="ORF">SEV965_LOCUS35862</name>
</gene>
<dbReference type="SUPFAM" id="SSF52200">
    <property type="entry name" value="Toll/Interleukin receptor TIR domain"/>
    <property type="match status" value="2"/>
</dbReference>
<protein>
    <recommendedName>
        <fullName evidence="1">TIR domain-containing protein</fullName>
    </recommendedName>
</protein>
<dbReference type="PROSITE" id="PS50104">
    <property type="entry name" value="TIR"/>
    <property type="match status" value="1"/>
</dbReference>
<reference evidence="2" key="1">
    <citation type="submission" date="2021-02" db="EMBL/GenBank/DDBJ databases">
        <authorList>
            <person name="Nowell W R."/>
        </authorList>
    </citation>
    <scope>NUCLEOTIDE SEQUENCE</scope>
</reference>
<dbReference type="Gene3D" id="3.40.50.10140">
    <property type="entry name" value="Toll/interleukin-1 receptor homology (TIR) domain"/>
    <property type="match status" value="2"/>
</dbReference>
<dbReference type="InterPro" id="IPR035897">
    <property type="entry name" value="Toll_tir_struct_dom_sf"/>
</dbReference>
<dbReference type="PANTHER" id="PTHR46270">
    <property type="entry name" value="ARMADILLO-TYPE FOLD-RELATED"/>
    <property type="match status" value="1"/>
</dbReference>
<accession>A0A815SSJ0</accession>
<sequence length="1056" mass="124731">IAALNISSFSIDVLDEIKFFLEKQTDETLPSFISRFFQSLLILERWIWQLFSQESHQWINESGYQQLFYSLASFNKKLIFNYDNVDIDAKASLLFSLTIDQINNIFQKIERSADDDNLFISLISLWFDNHSYFLFDNPEYILPIINHIGQYIIDKYVMSKEYKLYLIQLRQSHLSQSVFTSKLLFYIKTCSFYFYSYLFSRVNNFPESVDKMMHYLYESYLEIIHIHSHSVESWSKELLGCIIQLMGLVHGYCWYDREKKVQMKILFPTDKIICDYVKDVMHIMSHKPFYKQTKPNRSNDETILMESIFAFLFMLIQAYDINRLFRVNTTMRDTVVLVVEATVNDKIAICGYSILGEILTDDQFKELKVVGLQTLSKNDSIQESTAHLNKMNLLIEMCDEYPIVYDIIWAFSFNQDIQEQLRSNLSFISKLTQLSKECDNEQMSKMIHGILWNLETNHENRPTSKIKDEKKFDIMISYSHKEKDLCKQIDEELSKAGYRIWIDFDQMHGNVMDAMAQEIIHIHSHSVESWSKELLSCITQLMSLVHGSCWCDREKKVQMKILFPTGKIICDYIKDLMRIMSHKPFYKQTKPNRSNDETILMQSIFAFLFMAVQTYDINWLFRSNTTMRDIVVSVVEATLNDKVALGGYGILGEILTDDEFKDLKIADNMSRFFFNMLEDAWNQPTKKYKHLPITSLLRGLQTLSKNDSIQQSTAHLNKMNLLIEMCDEYPIVYDIIWTLSFNQDIQQQLRYNLSFISKLTQLSKECDNEQICKMIYGILWNLEINHENRQTSKIKNEKRFDIMISYSHKEKVLCKQIYEELIKSGYRVWIDFDQMHGNMMDTMAQAIEQSHIIIICMSEHYRKSNYCRAEAHYAFQQQRKIVPLILQKQYKPDGWLSFLIGHLLYVDFNQYEFSQAMKMLFKELKVEDICETNAVPIRPKADAAVRFPTLSVSSPKRSASPTFPQNILQWTQKQVQDWLLEHNLVQMSRLLMNHDGRSLIYLSQYMKNCQPQQILNSLQQDSLRRINESISLIELSYFHSLIDQQKSSTKKKKPQH</sequence>
<dbReference type="AlphaFoldDB" id="A0A815SSJ0"/>
<name>A0A815SSJ0_9BILA</name>
<proteinExistence type="predicted"/>
<comment type="caution">
    <text evidence="2">The sequence shown here is derived from an EMBL/GenBank/DDBJ whole genome shotgun (WGS) entry which is preliminary data.</text>
</comment>
<evidence type="ECO:0000259" key="1">
    <source>
        <dbReference type="PROSITE" id="PS50104"/>
    </source>
</evidence>
<dbReference type="SUPFAM" id="SSF47769">
    <property type="entry name" value="SAM/Pointed domain"/>
    <property type="match status" value="1"/>
</dbReference>
<feature type="non-terminal residue" evidence="2">
    <location>
        <position position="1"/>
    </location>
</feature>
<dbReference type="SUPFAM" id="SSF48371">
    <property type="entry name" value="ARM repeat"/>
    <property type="match status" value="1"/>
</dbReference>
<evidence type="ECO:0000313" key="3">
    <source>
        <dbReference type="Proteomes" id="UP000663889"/>
    </source>
</evidence>
<organism evidence="2 3">
    <name type="scientific">Rotaria sordida</name>
    <dbReference type="NCBI Taxonomy" id="392033"/>
    <lineage>
        <taxon>Eukaryota</taxon>
        <taxon>Metazoa</taxon>
        <taxon>Spiralia</taxon>
        <taxon>Gnathifera</taxon>
        <taxon>Rotifera</taxon>
        <taxon>Eurotatoria</taxon>
        <taxon>Bdelloidea</taxon>
        <taxon>Philodinida</taxon>
        <taxon>Philodinidae</taxon>
        <taxon>Rotaria</taxon>
    </lineage>
</organism>
<dbReference type="EMBL" id="CAJNOU010006093">
    <property type="protein sequence ID" value="CAF1496829.1"/>
    <property type="molecule type" value="Genomic_DNA"/>
</dbReference>
<dbReference type="Proteomes" id="UP000663889">
    <property type="component" value="Unassembled WGS sequence"/>
</dbReference>
<dbReference type="InterPro" id="IPR016024">
    <property type="entry name" value="ARM-type_fold"/>
</dbReference>
<evidence type="ECO:0000313" key="2">
    <source>
        <dbReference type="EMBL" id="CAF1496829.1"/>
    </source>
</evidence>
<dbReference type="InterPro" id="IPR013761">
    <property type="entry name" value="SAM/pointed_sf"/>
</dbReference>
<dbReference type="PANTHER" id="PTHR46270:SF2">
    <property type="entry name" value="TIR DOMAIN-CONTAINING PROTEIN"/>
    <property type="match status" value="1"/>
</dbReference>
<feature type="domain" description="TIR" evidence="1">
    <location>
        <begin position="798"/>
        <end position="929"/>
    </location>
</feature>
<dbReference type="InterPro" id="IPR000157">
    <property type="entry name" value="TIR_dom"/>
</dbReference>